<accession>A0A0L8GLA9</accession>
<dbReference type="SUPFAM" id="SSF57667">
    <property type="entry name" value="beta-beta-alpha zinc fingers"/>
    <property type="match status" value="1"/>
</dbReference>
<dbReference type="PROSITE" id="PS50808">
    <property type="entry name" value="ZF_BED"/>
    <property type="match status" value="1"/>
</dbReference>
<protein>
    <recommendedName>
        <fullName evidence="9">BED-type domain-containing protein</fullName>
    </recommendedName>
</protein>
<evidence type="ECO:0000256" key="3">
    <source>
        <dbReference type="ARBA" id="ARBA00022771"/>
    </source>
</evidence>
<evidence type="ECO:0000256" key="2">
    <source>
        <dbReference type="ARBA" id="ARBA00022723"/>
    </source>
</evidence>
<keyword evidence="7" id="KW-0539">Nucleus</keyword>
<dbReference type="InterPro" id="IPR052035">
    <property type="entry name" value="ZnF_BED_domain_contain"/>
</dbReference>
<dbReference type="GO" id="GO:0005634">
    <property type="term" value="C:nucleus"/>
    <property type="evidence" value="ECO:0007669"/>
    <property type="project" value="UniProtKB-SubCell"/>
</dbReference>
<gene>
    <name evidence="10" type="ORF">OCBIM_22031699mg</name>
</gene>
<evidence type="ECO:0000256" key="7">
    <source>
        <dbReference type="ARBA" id="ARBA00023242"/>
    </source>
</evidence>
<keyword evidence="2" id="KW-0479">Metal-binding</keyword>
<proteinExistence type="predicted"/>
<dbReference type="GO" id="GO:0009791">
    <property type="term" value="P:post-embryonic development"/>
    <property type="evidence" value="ECO:0007669"/>
    <property type="project" value="UniProtKB-ARBA"/>
</dbReference>
<evidence type="ECO:0000256" key="1">
    <source>
        <dbReference type="ARBA" id="ARBA00004123"/>
    </source>
</evidence>
<organism evidence="10">
    <name type="scientific">Octopus bimaculoides</name>
    <name type="common">California two-spotted octopus</name>
    <dbReference type="NCBI Taxonomy" id="37653"/>
    <lineage>
        <taxon>Eukaryota</taxon>
        <taxon>Metazoa</taxon>
        <taxon>Spiralia</taxon>
        <taxon>Lophotrochozoa</taxon>
        <taxon>Mollusca</taxon>
        <taxon>Cephalopoda</taxon>
        <taxon>Coleoidea</taxon>
        <taxon>Octopodiformes</taxon>
        <taxon>Octopoda</taxon>
        <taxon>Incirrata</taxon>
        <taxon>Octopodidae</taxon>
        <taxon>Octopus</taxon>
    </lineage>
</organism>
<dbReference type="EMBL" id="KQ421318">
    <property type="protein sequence ID" value="KOF77767.1"/>
    <property type="molecule type" value="Genomic_DNA"/>
</dbReference>
<dbReference type="GO" id="GO:0003677">
    <property type="term" value="F:DNA binding"/>
    <property type="evidence" value="ECO:0007669"/>
    <property type="project" value="InterPro"/>
</dbReference>
<evidence type="ECO:0000259" key="9">
    <source>
        <dbReference type="PROSITE" id="PS50808"/>
    </source>
</evidence>
<evidence type="ECO:0000256" key="4">
    <source>
        <dbReference type="ARBA" id="ARBA00022833"/>
    </source>
</evidence>
<feature type="domain" description="BED-type" evidence="9">
    <location>
        <begin position="3"/>
        <end position="54"/>
    </location>
</feature>
<name>A0A0L8GLA9_OCTBM</name>
<dbReference type="GO" id="GO:0008270">
    <property type="term" value="F:zinc ion binding"/>
    <property type="evidence" value="ECO:0007669"/>
    <property type="project" value="UniProtKB-KW"/>
</dbReference>
<reference evidence="10" key="1">
    <citation type="submission" date="2015-07" db="EMBL/GenBank/DDBJ databases">
        <title>MeaNS - Measles Nucleotide Surveillance Program.</title>
        <authorList>
            <person name="Tran T."/>
            <person name="Druce J."/>
        </authorList>
    </citation>
    <scope>NUCLEOTIDE SEQUENCE</scope>
    <source>
        <strain evidence="10">UCB-OBI-ISO-001</strain>
        <tissue evidence="10">Gonad</tissue>
    </source>
</reference>
<dbReference type="SMART" id="SM00614">
    <property type="entry name" value="ZnF_BED"/>
    <property type="match status" value="1"/>
</dbReference>
<dbReference type="InterPro" id="IPR036236">
    <property type="entry name" value="Znf_C2H2_sf"/>
</dbReference>
<dbReference type="Pfam" id="PF02892">
    <property type="entry name" value="zf-BED"/>
    <property type="match status" value="1"/>
</dbReference>
<evidence type="ECO:0000256" key="6">
    <source>
        <dbReference type="ARBA" id="ARBA00023163"/>
    </source>
</evidence>
<dbReference type="InterPro" id="IPR003656">
    <property type="entry name" value="Znf_BED"/>
</dbReference>
<evidence type="ECO:0000256" key="8">
    <source>
        <dbReference type="PROSITE-ProRule" id="PRU00027"/>
    </source>
</evidence>
<comment type="subcellular location">
    <subcellularLocation>
        <location evidence="1">Nucleus</location>
    </subcellularLocation>
</comment>
<keyword evidence="4" id="KW-0862">Zinc</keyword>
<keyword evidence="5" id="KW-0805">Transcription regulation</keyword>
<dbReference type="PANTHER" id="PTHR46481">
    <property type="entry name" value="ZINC FINGER BED DOMAIN-CONTAINING PROTEIN 4"/>
    <property type="match status" value="1"/>
</dbReference>
<sequence length="249" mass="29022">MIKRKSTVWNFFDRKNKDEAQCNKCDKIMKSSGGSTTSLILHLKKIHQIDINQDANQPPVKMTRTMEHFLTKKSMEEVSKLAAMDGFSFNSITKSDFIQRNLHSQRGKYDKSQPTSANGVRNMVMNYNITKKEELIRYFKKVTLGIHYSLTLDEYRSIQNKRYININVYRKDNHWSLGLIEVHGSLNSRRTEQFVRECLREFGLDLDIHIVGCTTDGASMMVKFGKEIRPDHQQCLIHCIHLSVIDILY</sequence>
<keyword evidence="6" id="KW-0804">Transcription</keyword>
<evidence type="ECO:0000313" key="10">
    <source>
        <dbReference type="EMBL" id="KOF77767.1"/>
    </source>
</evidence>
<keyword evidence="3 8" id="KW-0863">Zinc-finger</keyword>
<evidence type="ECO:0000256" key="5">
    <source>
        <dbReference type="ARBA" id="ARBA00023015"/>
    </source>
</evidence>
<dbReference type="AlphaFoldDB" id="A0A0L8GLA9"/>
<dbReference type="PANTHER" id="PTHR46481:SF10">
    <property type="entry name" value="ZINC FINGER BED DOMAIN-CONTAINING PROTEIN 39"/>
    <property type="match status" value="1"/>
</dbReference>